<gene>
    <name evidence="11" type="ORF">D7Y13_12845</name>
</gene>
<evidence type="ECO:0000256" key="4">
    <source>
        <dbReference type="ARBA" id="ARBA00022692"/>
    </source>
</evidence>
<keyword evidence="5 9" id="KW-0732">Signal</keyword>
<dbReference type="InterPro" id="IPR012910">
    <property type="entry name" value="Plug_dom"/>
</dbReference>
<reference evidence="11 12" key="1">
    <citation type="submission" date="2018-09" db="EMBL/GenBank/DDBJ databases">
        <authorList>
            <person name="Livingstone P.G."/>
            <person name="Whitworth D.E."/>
        </authorList>
    </citation>
    <scope>NUCLEOTIDE SEQUENCE [LARGE SCALE GENOMIC DNA]</scope>
    <source>
        <strain evidence="11 12">CA031B</strain>
    </source>
</reference>
<keyword evidence="2 8" id="KW-0813">Transport</keyword>
<dbReference type="PROSITE" id="PS52016">
    <property type="entry name" value="TONB_DEPENDENT_REC_3"/>
    <property type="match status" value="1"/>
</dbReference>
<keyword evidence="12" id="KW-1185">Reference proteome</keyword>
<evidence type="ECO:0000259" key="10">
    <source>
        <dbReference type="Pfam" id="PF07715"/>
    </source>
</evidence>
<evidence type="ECO:0000256" key="2">
    <source>
        <dbReference type="ARBA" id="ARBA00022448"/>
    </source>
</evidence>
<comment type="subcellular location">
    <subcellularLocation>
        <location evidence="1 8">Cell outer membrane</location>
        <topology evidence="1 8">Multi-pass membrane protein</topology>
    </subcellularLocation>
</comment>
<dbReference type="InterPro" id="IPR039426">
    <property type="entry name" value="TonB-dep_rcpt-like"/>
</dbReference>
<evidence type="ECO:0000313" key="12">
    <source>
        <dbReference type="Proteomes" id="UP000278907"/>
    </source>
</evidence>
<keyword evidence="3 8" id="KW-1134">Transmembrane beta strand</keyword>
<keyword evidence="6 8" id="KW-0472">Membrane</keyword>
<evidence type="ECO:0000256" key="5">
    <source>
        <dbReference type="ARBA" id="ARBA00022729"/>
    </source>
</evidence>
<evidence type="ECO:0000256" key="9">
    <source>
        <dbReference type="SAM" id="SignalP"/>
    </source>
</evidence>
<evidence type="ECO:0000256" key="1">
    <source>
        <dbReference type="ARBA" id="ARBA00004571"/>
    </source>
</evidence>
<keyword evidence="11" id="KW-0675">Receptor</keyword>
<organism evidence="11 12">
    <name type="scientific">Corallococcus praedator</name>
    <dbReference type="NCBI Taxonomy" id="2316724"/>
    <lineage>
        <taxon>Bacteria</taxon>
        <taxon>Pseudomonadati</taxon>
        <taxon>Myxococcota</taxon>
        <taxon>Myxococcia</taxon>
        <taxon>Myxococcales</taxon>
        <taxon>Cystobacterineae</taxon>
        <taxon>Myxococcaceae</taxon>
        <taxon>Corallococcus</taxon>
    </lineage>
</organism>
<comment type="similarity">
    <text evidence="8">Belongs to the TonB-dependent receptor family.</text>
</comment>
<proteinExistence type="inferred from homology"/>
<dbReference type="InterPro" id="IPR037066">
    <property type="entry name" value="Plug_dom_sf"/>
</dbReference>
<keyword evidence="4 8" id="KW-0812">Transmembrane</keyword>
<dbReference type="Proteomes" id="UP000278907">
    <property type="component" value="Unassembled WGS sequence"/>
</dbReference>
<protein>
    <submittedName>
        <fullName evidence="11">TonB-dependent receptor</fullName>
    </submittedName>
</protein>
<sequence>MGFTRRCGSGRRVAVLLALLGAGTGWAQGEPEQGIDPGPPETPSRQEARLEALEDEPEVHSQVASFAITKLHDSPAVVTAVTAEEIRASGARDLMDVLLLVPGFFFGVDVSGVVGPGFRGLWGQEGKVLLIIDGKEMNEQLYSTMQLGHEFPVELIERIEVVRGPGSVIYGGNAELAVINVITRGIQGSTDVLAVGTYGQLSHGNGRRSLTLSGRKVFEGVPGLSAFASASLGQGQRSDVIFDDFYGDSASMNGASRLDPTVVQAGVGYRDLQLSLLYQRQDTTSVVSVDEVLPEPANTDFESFHAELSDRFRPTDRIEIIPRLNLTLGESYRDSDEASDFFYDKRYRRLRGRALARWAALDVLQLTGGLDLAFDQGKLLGPAGIGQQEPFNGDQDVVSYRNFAGFVEVYSDNPIATVVAGARFEDHSFFGSSFVPRLVLLKSFGPVSGKALYSRAFRAPGIENISLGDDVRPERTTVYELEATVRLGEGQTVSANAFDVGVTDPIIYSYDTDTDSEAYRNLGRLGSRGVELDYRVRGPWGRAQVGYSFYRPGGRNDVEDYLVPGQPNAFTGLPTHKATLTGTAKLLPWLSLSPTAVLVGQRFAVGAPDDEGVSEVQTLSPRLLLNLFVRAENVGTKGLEIGAGVYNLLGSDFRVAQPYNGGHAPLPVFTREFLVRLTYLFEPAYDDE</sequence>
<feature type="chain" id="PRO_5046327736" evidence="9">
    <location>
        <begin position="28"/>
        <end position="688"/>
    </location>
</feature>
<dbReference type="PANTHER" id="PTHR30069:SF29">
    <property type="entry name" value="HEMOGLOBIN AND HEMOGLOBIN-HAPTOGLOBIN-BINDING PROTEIN 1-RELATED"/>
    <property type="match status" value="1"/>
</dbReference>
<feature type="signal peptide" evidence="9">
    <location>
        <begin position="1"/>
        <end position="27"/>
    </location>
</feature>
<evidence type="ECO:0000256" key="7">
    <source>
        <dbReference type="ARBA" id="ARBA00023237"/>
    </source>
</evidence>
<keyword evidence="7 8" id="KW-0998">Cell outer membrane</keyword>
<evidence type="ECO:0000256" key="6">
    <source>
        <dbReference type="ARBA" id="ARBA00023136"/>
    </source>
</evidence>
<dbReference type="Gene3D" id="2.170.130.10">
    <property type="entry name" value="TonB-dependent receptor, plug domain"/>
    <property type="match status" value="1"/>
</dbReference>
<accession>A0ABX9QLP0</accession>
<comment type="caution">
    <text evidence="11">The sequence shown here is derived from an EMBL/GenBank/DDBJ whole genome shotgun (WGS) entry which is preliminary data.</text>
</comment>
<evidence type="ECO:0000256" key="8">
    <source>
        <dbReference type="PROSITE-ProRule" id="PRU01360"/>
    </source>
</evidence>
<evidence type="ECO:0000313" key="11">
    <source>
        <dbReference type="EMBL" id="RKI10319.1"/>
    </source>
</evidence>
<dbReference type="SUPFAM" id="SSF56935">
    <property type="entry name" value="Porins"/>
    <property type="match status" value="1"/>
</dbReference>
<evidence type="ECO:0000256" key="3">
    <source>
        <dbReference type="ARBA" id="ARBA00022452"/>
    </source>
</evidence>
<name>A0ABX9QLP0_9BACT</name>
<dbReference type="PANTHER" id="PTHR30069">
    <property type="entry name" value="TONB-DEPENDENT OUTER MEMBRANE RECEPTOR"/>
    <property type="match status" value="1"/>
</dbReference>
<dbReference type="Gene3D" id="2.40.170.20">
    <property type="entry name" value="TonB-dependent receptor, beta-barrel domain"/>
    <property type="match status" value="1"/>
</dbReference>
<dbReference type="Pfam" id="PF07715">
    <property type="entry name" value="Plug"/>
    <property type="match status" value="1"/>
</dbReference>
<dbReference type="EMBL" id="RAWI01000076">
    <property type="protein sequence ID" value="RKI10319.1"/>
    <property type="molecule type" value="Genomic_DNA"/>
</dbReference>
<feature type="domain" description="TonB-dependent receptor plug" evidence="10">
    <location>
        <begin position="71"/>
        <end position="174"/>
    </location>
</feature>
<dbReference type="InterPro" id="IPR036942">
    <property type="entry name" value="Beta-barrel_TonB_sf"/>
</dbReference>